<reference evidence="1 2" key="1">
    <citation type="submission" date="2021-02" db="EMBL/GenBank/DDBJ databases">
        <title>Variation within the Batrachochytrium salamandrivorans European outbreak.</title>
        <authorList>
            <person name="Kelly M."/>
            <person name="Pasmans F."/>
            <person name="Shea T.P."/>
            <person name="Munoz J.F."/>
            <person name="Carranza S."/>
            <person name="Cuomo C.A."/>
            <person name="Martel A."/>
        </authorList>
    </citation>
    <scope>NUCLEOTIDE SEQUENCE [LARGE SCALE GENOMIC DNA]</scope>
    <source>
        <strain evidence="1 2">AMFP18/2</strain>
    </source>
</reference>
<protein>
    <submittedName>
        <fullName evidence="1">Uncharacterized protein</fullName>
    </submittedName>
</protein>
<comment type="caution">
    <text evidence="1">The sequence shown here is derived from an EMBL/GenBank/DDBJ whole genome shotgun (WGS) entry which is preliminary data.</text>
</comment>
<gene>
    <name evidence="1" type="ORF">BASA50_008114</name>
</gene>
<dbReference type="PANTHER" id="PTHR34230">
    <property type="entry name" value="ASSEMBLY ABNORMAL PROTEIN 6, PUTATIVE-RELATED"/>
    <property type="match status" value="1"/>
</dbReference>
<dbReference type="PANTHER" id="PTHR34230:SF2">
    <property type="entry name" value="SPINDLE ASSEMBLY ABNORMAL PROTEIN 6 N-TERMINAL DOMAIN-CONTAINING PROTEIN"/>
    <property type="match status" value="1"/>
</dbReference>
<name>A0ABQ8F8J1_9FUNG</name>
<sequence>MVSSQQRTSIHAATHAEFITADEFEYRNGQQSPRQAFLPPRHVASPSSTPIVHTHITPIMAHPANAVDPLIHHQRVKASLEQRHITQQPASTAARSIWEKDTASVPVHSRNIKIDPALYNTQKIRQAWVKDFTAMFIDTSGSSSPTNGHLASRMQSLPTQARFAHSLASTRRRVQLCIIVYPISGESFPQCHQIVLTSPEESLFFHWTYRCTPFSFMTLVRQMQWDRSQSADDVTALNFEAFGEFIRNRVNECVEDPTRFQAVIKVDRLQKVASLEFTELVHSYRRVDQVILEFTPSTWPEITQDIKSGYIRIKAR</sequence>
<evidence type="ECO:0000313" key="2">
    <source>
        <dbReference type="Proteomes" id="UP001648503"/>
    </source>
</evidence>
<dbReference type="EMBL" id="JAFCIX010000379">
    <property type="protein sequence ID" value="KAH6592499.1"/>
    <property type="molecule type" value="Genomic_DNA"/>
</dbReference>
<organism evidence="1 2">
    <name type="scientific">Batrachochytrium salamandrivorans</name>
    <dbReference type="NCBI Taxonomy" id="1357716"/>
    <lineage>
        <taxon>Eukaryota</taxon>
        <taxon>Fungi</taxon>
        <taxon>Fungi incertae sedis</taxon>
        <taxon>Chytridiomycota</taxon>
        <taxon>Chytridiomycota incertae sedis</taxon>
        <taxon>Chytridiomycetes</taxon>
        <taxon>Rhizophydiales</taxon>
        <taxon>Rhizophydiales incertae sedis</taxon>
        <taxon>Batrachochytrium</taxon>
    </lineage>
</organism>
<accession>A0ABQ8F8J1</accession>
<keyword evidence="2" id="KW-1185">Reference proteome</keyword>
<proteinExistence type="predicted"/>
<evidence type="ECO:0000313" key="1">
    <source>
        <dbReference type="EMBL" id="KAH6592499.1"/>
    </source>
</evidence>
<dbReference type="Proteomes" id="UP001648503">
    <property type="component" value="Unassembled WGS sequence"/>
</dbReference>